<dbReference type="OrthoDB" id="2624269at2759"/>
<reference evidence="2" key="1">
    <citation type="submission" date="2009-11" db="EMBL/GenBank/DDBJ databases">
        <authorList>
            <consortium name="The Broad Institute Genome Sequencing Platform"/>
            <person name="Ward D."/>
            <person name="Feldgarden M."/>
            <person name="Earl A."/>
            <person name="Young S.K."/>
            <person name="Zeng Q."/>
            <person name="Koehrsen M."/>
            <person name="Alvarado L."/>
            <person name="Berlin A."/>
            <person name="Bochicchio J."/>
            <person name="Borenstein D."/>
            <person name="Chapman S.B."/>
            <person name="Chen Z."/>
            <person name="Engels R."/>
            <person name="Freedman E."/>
            <person name="Gellesch M."/>
            <person name="Goldberg J."/>
            <person name="Griggs A."/>
            <person name="Gujja S."/>
            <person name="Heilman E."/>
            <person name="Heiman D."/>
            <person name="Hepburn T."/>
            <person name="Howarth C."/>
            <person name="Jen D."/>
            <person name="Larson L."/>
            <person name="Lewis B."/>
            <person name="Mehta T."/>
            <person name="Park D."/>
            <person name="Pearson M."/>
            <person name="Roberts A."/>
            <person name="Saif S."/>
            <person name="Shea T."/>
            <person name="Shenoy N."/>
            <person name="Sisk P."/>
            <person name="Stolte C."/>
            <person name="Sykes S."/>
            <person name="Thomson T."/>
            <person name="Walk T."/>
            <person name="White J."/>
            <person name="Yandava C."/>
            <person name="Izard J."/>
            <person name="Baranova O.V."/>
            <person name="Blanton J.M."/>
            <person name="Tanner A.C."/>
            <person name="Dewhirst F.E."/>
            <person name="Haas B."/>
            <person name="Nusbaum C."/>
            <person name="Birren B."/>
        </authorList>
    </citation>
    <scope>NUCLEOTIDE SEQUENCE [LARGE SCALE GENOMIC DNA]</scope>
    <source>
        <strain evidence="2">1-1 BBBD Race 1</strain>
    </source>
</reference>
<dbReference type="EMBL" id="ADAS02000046">
    <property type="protein sequence ID" value="OAV93849.1"/>
    <property type="molecule type" value="Genomic_DNA"/>
</dbReference>
<reference evidence="2" key="2">
    <citation type="submission" date="2016-05" db="EMBL/GenBank/DDBJ databases">
        <title>Comparative analysis highlights variable genome content of wheat rusts and divergence of the mating loci.</title>
        <authorList>
            <person name="Cuomo C.A."/>
            <person name="Bakkeren G."/>
            <person name="Szabo L."/>
            <person name="Khalil H."/>
            <person name="Joly D."/>
            <person name="Goldberg J."/>
            <person name="Young S."/>
            <person name="Zeng Q."/>
            <person name="Fellers J."/>
        </authorList>
    </citation>
    <scope>NUCLEOTIDE SEQUENCE [LARGE SCALE GENOMIC DNA]</scope>
    <source>
        <strain evidence="2">1-1 BBBD Race 1</strain>
    </source>
</reference>
<gene>
    <name evidence="2" type="ORF">PTTG_27180</name>
</gene>
<dbReference type="STRING" id="630390.A0A180GN55"/>
<proteinExistence type="predicted"/>
<keyword evidence="4" id="KW-1185">Reference proteome</keyword>
<reference evidence="3 4" key="3">
    <citation type="journal article" date="2017" name="G3 (Bethesda)">
        <title>Comparative analysis highlights variable genome content of wheat rusts and divergence of the mating loci.</title>
        <authorList>
            <person name="Cuomo C.A."/>
            <person name="Bakkeren G."/>
            <person name="Khalil H.B."/>
            <person name="Panwar V."/>
            <person name="Joly D."/>
            <person name="Linning R."/>
            <person name="Sakthikumar S."/>
            <person name="Song X."/>
            <person name="Adiconis X."/>
            <person name="Fan L."/>
            <person name="Goldberg J.M."/>
            <person name="Levin J.Z."/>
            <person name="Young S."/>
            <person name="Zeng Q."/>
            <person name="Anikster Y."/>
            <person name="Bruce M."/>
            <person name="Wang M."/>
            <person name="Yin C."/>
            <person name="McCallum B."/>
            <person name="Szabo L.J."/>
            <person name="Hulbert S."/>
            <person name="Chen X."/>
            <person name="Fellers J.P."/>
        </authorList>
    </citation>
    <scope>NUCLEOTIDE SEQUENCE</scope>
    <source>
        <strain evidence="4">Isolate 1-1 / race 1 (BBBD)</strain>
        <strain evidence="3">isolate 1-1 / race 1 (BBBD)</strain>
    </source>
</reference>
<dbReference type="EnsemblFungi" id="PTTG_27180-t43_1">
    <property type="protein sequence ID" value="PTTG_27180-t43_1-p1"/>
    <property type="gene ID" value="PTTG_27180"/>
</dbReference>
<feature type="region of interest" description="Disordered" evidence="1">
    <location>
        <begin position="438"/>
        <end position="505"/>
    </location>
</feature>
<sequence length="563" mass="62805">MHWLYYMISEGKKCLIIGMAQLYAFVKNLEDDWHAVMRGVSIKYGAKNKTQQDLALSIGWQKPPKRNPANRKKPDINNAALESLHALFNPLWLRGTNGLKNDIFTTLLKHFNARSTWELILTGQIRSTLTNGQNLLHAAANKLSPGSFEAGVFCSTDLFINLLIDPSFRKNSTKLYPPQELFTLTEVRMALCEGQMQVQQPHPRGNQDITAIQIQRDTFETAALDPSLVQTLLTTWSTHGIASISGLVCKVCPKKKNQAPHHLIEKSVLSVEGGGAPQHLYMLVQVSTIFEEAEQLEFMGGLDFPAKLDFNGVTYTLFVCGFWNGTHYWCKMLKNIGGIAGIWMHDDRENGGIAHLISPDHDSIGGRAPHTSWVFYSRPWDSSEENFVLDSIGKIKRDHKGAPGVMHFAHLSMLLNTLPNQPVPAINEDRSPIEDQEITAVSDKHVPKVTPSDAKEDATAPTKPTNKWHPKKVTQIQDAVTSPSIAAQTSISAPPGEEKPSDFKQKVSGEFKIQLKIFKPDNPQLIEDQKTSGKVKKTSHQQQKTIKPKRLGTRSSTRKVSQC</sequence>
<organism evidence="2">
    <name type="scientific">Puccinia triticina (isolate 1-1 / race 1 (BBBD))</name>
    <name type="common">Brown leaf rust fungus</name>
    <dbReference type="NCBI Taxonomy" id="630390"/>
    <lineage>
        <taxon>Eukaryota</taxon>
        <taxon>Fungi</taxon>
        <taxon>Dikarya</taxon>
        <taxon>Basidiomycota</taxon>
        <taxon>Pucciniomycotina</taxon>
        <taxon>Pucciniomycetes</taxon>
        <taxon>Pucciniales</taxon>
        <taxon>Pucciniaceae</taxon>
        <taxon>Puccinia</taxon>
    </lineage>
</organism>
<evidence type="ECO:0000313" key="4">
    <source>
        <dbReference type="Proteomes" id="UP000005240"/>
    </source>
</evidence>
<dbReference type="AlphaFoldDB" id="A0A180GN55"/>
<dbReference type="Proteomes" id="UP000005240">
    <property type="component" value="Unassembled WGS sequence"/>
</dbReference>
<accession>A0A180GN55</accession>
<feature type="compositionally biased region" description="Basic and acidic residues" evidence="1">
    <location>
        <begin position="496"/>
        <end position="505"/>
    </location>
</feature>
<evidence type="ECO:0000313" key="2">
    <source>
        <dbReference type="EMBL" id="OAV93849.1"/>
    </source>
</evidence>
<dbReference type="VEuPathDB" id="FungiDB:PTTG_27180"/>
<protein>
    <submittedName>
        <fullName evidence="2 3">Uncharacterized protein</fullName>
    </submittedName>
</protein>
<reference evidence="3" key="4">
    <citation type="submission" date="2025-05" db="UniProtKB">
        <authorList>
            <consortium name="EnsemblFungi"/>
        </authorList>
    </citation>
    <scope>IDENTIFICATION</scope>
    <source>
        <strain evidence="3">isolate 1-1 / race 1 (BBBD)</strain>
    </source>
</reference>
<feature type="compositionally biased region" description="Polar residues" evidence="1">
    <location>
        <begin position="474"/>
        <end position="492"/>
    </location>
</feature>
<feature type="region of interest" description="Disordered" evidence="1">
    <location>
        <begin position="522"/>
        <end position="563"/>
    </location>
</feature>
<evidence type="ECO:0000256" key="1">
    <source>
        <dbReference type="SAM" id="MobiDB-lite"/>
    </source>
</evidence>
<evidence type="ECO:0000313" key="3">
    <source>
        <dbReference type="EnsemblFungi" id="PTTG_27180-t43_1-p1"/>
    </source>
</evidence>
<feature type="compositionally biased region" description="Polar residues" evidence="1">
    <location>
        <begin position="553"/>
        <end position="563"/>
    </location>
</feature>
<name>A0A180GN55_PUCT1</name>